<name>A0A6A3KBB3_9STRA</name>
<evidence type="ECO:0000313" key="2">
    <source>
        <dbReference type="EMBL" id="KAE9001203.1"/>
    </source>
</evidence>
<evidence type="ECO:0000256" key="1">
    <source>
        <dbReference type="SAM" id="MobiDB-lite"/>
    </source>
</evidence>
<reference evidence="2 3" key="1">
    <citation type="submission" date="2018-09" db="EMBL/GenBank/DDBJ databases">
        <title>Genomic investigation of the strawberry pathogen Phytophthora fragariae indicates pathogenicity is determined by transcriptional variation in three key races.</title>
        <authorList>
            <person name="Adams T.M."/>
            <person name="Armitage A.D."/>
            <person name="Sobczyk M.K."/>
            <person name="Bates H.J."/>
            <person name="Dunwell J.M."/>
            <person name="Nellist C.F."/>
            <person name="Harrison R.J."/>
        </authorList>
    </citation>
    <scope>NUCLEOTIDE SEQUENCE [LARGE SCALE GENOMIC DNA]</scope>
    <source>
        <strain evidence="2 3">SCRP249</strain>
    </source>
</reference>
<gene>
    <name evidence="2" type="ORF">PR001_g18586</name>
</gene>
<evidence type="ECO:0000313" key="3">
    <source>
        <dbReference type="Proteomes" id="UP000429607"/>
    </source>
</evidence>
<organism evidence="2 3">
    <name type="scientific">Phytophthora rubi</name>
    <dbReference type="NCBI Taxonomy" id="129364"/>
    <lineage>
        <taxon>Eukaryota</taxon>
        <taxon>Sar</taxon>
        <taxon>Stramenopiles</taxon>
        <taxon>Oomycota</taxon>
        <taxon>Peronosporomycetes</taxon>
        <taxon>Peronosporales</taxon>
        <taxon>Peronosporaceae</taxon>
        <taxon>Phytophthora</taxon>
    </lineage>
</organism>
<feature type="compositionally biased region" description="Polar residues" evidence="1">
    <location>
        <begin position="55"/>
        <end position="64"/>
    </location>
</feature>
<proteinExistence type="predicted"/>
<sequence length="146" mass="15690">MKLCKFRGLVLSDGLSAAGRVQAEFCLQDGLLSELLYDQQKAQLAALTQHMPRKSTASGTSQPVERSVRPPKQPGTPATVLRKLPTEGTQSLCMKYLSKGGCSGGGAPGKCFSNKRAHFRPTHLPGEVRDYIATRFGGLAPEFADL</sequence>
<protein>
    <submittedName>
        <fullName evidence="2">Uncharacterized protein</fullName>
    </submittedName>
</protein>
<accession>A0A6A3KBB3</accession>
<comment type="caution">
    <text evidence="2">The sequence shown here is derived from an EMBL/GenBank/DDBJ whole genome shotgun (WGS) entry which is preliminary data.</text>
</comment>
<dbReference type="EMBL" id="QXFV01001648">
    <property type="protein sequence ID" value="KAE9001203.1"/>
    <property type="molecule type" value="Genomic_DNA"/>
</dbReference>
<dbReference type="Proteomes" id="UP000429607">
    <property type="component" value="Unassembled WGS sequence"/>
</dbReference>
<feature type="region of interest" description="Disordered" evidence="1">
    <location>
        <begin position="48"/>
        <end position="80"/>
    </location>
</feature>
<dbReference type="AlphaFoldDB" id="A0A6A3KBB3"/>